<dbReference type="OrthoDB" id="1750432at2759"/>
<accession>A0A164M5R9</accession>
<gene>
    <name evidence="1" type="ORF">SISNIDRAFT_476478</name>
</gene>
<evidence type="ECO:0000313" key="2">
    <source>
        <dbReference type="Proteomes" id="UP000076722"/>
    </source>
</evidence>
<dbReference type="SUPFAM" id="SSF50630">
    <property type="entry name" value="Acid proteases"/>
    <property type="match status" value="1"/>
</dbReference>
<organism evidence="1 2">
    <name type="scientific">Sistotremastrum niveocremeum HHB9708</name>
    <dbReference type="NCBI Taxonomy" id="1314777"/>
    <lineage>
        <taxon>Eukaryota</taxon>
        <taxon>Fungi</taxon>
        <taxon>Dikarya</taxon>
        <taxon>Basidiomycota</taxon>
        <taxon>Agaricomycotina</taxon>
        <taxon>Agaricomycetes</taxon>
        <taxon>Sistotremastrales</taxon>
        <taxon>Sistotremastraceae</taxon>
        <taxon>Sertulicium</taxon>
        <taxon>Sertulicium niveocremeum</taxon>
    </lineage>
</organism>
<dbReference type="Gene3D" id="2.40.70.10">
    <property type="entry name" value="Acid Proteases"/>
    <property type="match status" value="1"/>
</dbReference>
<evidence type="ECO:0000313" key="1">
    <source>
        <dbReference type="EMBL" id="KZS86389.1"/>
    </source>
</evidence>
<dbReference type="STRING" id="1314777.A0A164M5R9"/>
<dbReference type="CDD" id="cd00303">
    <property type="entry name" value="retropepsin_like"/>
    <property type="match status" value="1"/>
</dbReference>
<protein>
    <recommendedName>
        <fullName evidence="3">Aspartic peptidase DDI1-type domain-containing protein</fullName>
    </recommendedName>
</protein>
<reference evidence="1 2" key="1">
    <citation type="journal article" date="2016" name="Mol. Biol. Evol.">
        <title>Comparative Genomics of Early-Diverging Mushroom-Forming Fungi Provides Insights into the Origins of Lignocellulose Decay Capabilities.</title>
        <authorList>
            <person name="Nagy L.G."/>
            <person name="Riley R."/>
            <person name="Tritt A."/>
            <person name="Adam C."/>
            <person name="Daum C."/>
            <person name="Floudas D."/>
            <person name="Sun H."/>
            <person name="Yadav J.S."/>
            <person name="Pangilinan J."/>
            <person name="Larsson K.H."/>
            <person name="Matsuura K."/>
            <person name="Barry K."/>
            <person name="Labutti K."/>
            <person name="Kuo R."/>
            <person name="Ohm R.A."/>
            <person name="Bhattacharya S.S."/>
            <person name="Shirouzu T."/>
            <person name="Yoshinaga Y."/>
            <person name="Martin F.M."/>
            <person name="Grigoriev I.V."/>
            <person name="Hibbett D.S."/>
        </authorList>
    </citation>
    <scope>NUCLEOTIDE SEQUENCE [LARGE SCALE GENOMIC DNA]</scope>
    <source>
        <strain evidence="1 2">HHB9708</strain>
    </source>
</reference>
<evidence type="ECO:0008006" key="3">
    <source>
        <dbReference type="Google" id="ProtNLM"/>
    </source>
</evidence>
<dbReference type="AlphaFoldDB" id="A0A164M5R9"/>
<keyword evidence="2" id="KW-1185">Reference proteome</keyword>
<sequence>MVQRDKNRDVPLPLILTAMLNGHECQCLIDSGSLVDVVSAKLADLLRLELDAFSQPVPVGMAVSGSRAVINFSAEVDFKCLGISEKRRFDVANIDQYDLILGTPFLYQHKITFGFNPFEISVGSVISLPLKGETIHTIHSHAVNMVDASIEPIRQALKEEARDLCKSDQTALSPLLAINDTIPLIDENKTIPLRPSKCPATLKTPFHEKAAAYLSSGRWEMENLS</sequence>
<name>A0A164M5R9_9AGAM</name>
<dbReference type="EMBL" id="KV419515">
    <property type="protein sequence ID" value="KZS86389.1"/>
    <property type="molecule type" value="Genomic_DNA"/>
</dbReference>
<dbReference type="Proteomes" id="UP000076722">
    <property type="component" value="Unassembled WGS sequence"/>
</dbReference>
<proteinExistence type="predicted"/>
<dbReference type="InterPro" id="IPR021109">
    <property type="entry name" value="Peptidase_aspartic_dom_sf"/>
</dbReference>